<organism evidence="7 8">
    <name type="scientific">Salicibibacter kimchii</name>
    <dbReference type="NCBI Taxonomy" id="2099786"/>
    <lineage>
        <taxon>Bacteria</taxon>
        <taxon>Bacillati</taxon>
        <taxon>Bacillota</taxon>
        <taxon>Bacilli</taxon>
        <taxon>Bacillales</taxon>
        <taxon>Bacillaceae</taxon>
        <taxon>Salicibibacter</taxon>
    </lineage>
</organism>
<evidence type="ECO:0000256" key="2">
    <source>
        <dbReference type="ARBA" id="ARBA00022617"/>
    </source>
</evidence>
<name>A0A345C2T1_9BACI</name>
<evidence type="ECO:0000313" key="8">
    <source>
        <dbReference type="Proteomes" id="UP000252100"/>
    </source>
</evidence>
<evidence type="ECO:0000256" key="3">
    <source>
        <dbReference type="ARBA" id="ARBA00022723"/>
    </source>
</evidence>
<accession>A0A345C2T1</accession>
<keyword evidence="8" id="KW-1185">Reference proteome</keyword>
<keyword evidence="4" id="KW-0408">Iron</keyword>
<evidence type="ECO:0000256" key="6">
    <source>
        <dbReference type="ARBA" id="ARBA00034312"/>
    </source>
</evidence>
<keyword evidence="2" id="KW-0349">Heme</keyword>
<comment type="similarity">
    <text evidence="6">Belongs to the heme-containing dehydratase family.</text>
</comment>
<dbReference type="Proteomes" id="UP000252100">
    <property type="component" value="Chromosome"/>
</dbReference>
<reference evidence="7 8" key="1">
    <citation type="journal article" date="2018" name="J. Microbiol.">
        <title>Salicibibacter kimchii gen. nov., sp. nov., a moderately halophilic and alkalitolerant bacterium in the family Bacillaceae, isolated from kimchi.</title>
        <authorList>
            <person name="Jang J.Y."/>
            <person name="Oh Y.J."/>
            <person name="Lim S.K."/>
            <person name="Park H.K."/>
            <person name="Lee C."/>
            <person name="Kim J.Y."/>
            <person name="Lee M.A."/>
            <person name="Choi H.J."/>
        </authorList>
    </citation>
    <scope>NUCLEOTIDE SEQUENCE [LARGE SCALE GENOMIC DNA]</scope>
    <source>
        <strain evidence="7 8">NKC1-1</strain>
    </source>
</reference>
<dbReference type="EMBL" id="CP031092">
    <property type="protein sequence ID" value="AXF57512.1"/>
    <property type="molecule type" value="Genomic_DNA"/>
</dbReference>
<dbReference type="GO" id="GO:0046872">
    <property type="term" value="F:metal ion binding"/>
    <property type="evidence" value="ECO:0007669"/>
    <property type="project" value="UniProtKB-KW"/>
</dbReference>
<dbReference type="AlphaFoldDB" id="A0A345C2T1"/>
<evidence type="ECO:0000256" key="5">
    <source>
        <dbReference type="ARBA" id="ARBA00023239"/>
    </source>
</evidence>
<evidence type="ECO:0000256" key="1">
    <source>
        <dbReference type="ARBA" id="ARBA00001970"/>
    </source>
</evidence>
<dbReference type="KEGG" id="rue:DT065_16985"/>
<gene>
    <name evidence="7" type="ORF">DT065_16985</name>
</gene>
<protein>
    <submittedName>
        <fullName evidence="7">Uncharacterized protein</fullName>
    </submittedName>
</protein>
<dbReference type="GO" id="GO:0016829">
    <property type="term" value="F:lyase activity"/>
    <property type="evidence" value="ECO:0007669"/>
    <property type="project" value="UniProtKB-KW"/>
</dbReference>
<comment type="cofactor">
    <cofactor evidence="1">
        <name>heme b</name>
        <dbReference type="ChEBI" id="CHEBI:60344"/>
    </cofactor>
</comment>
<dbReference type="Pfam" id="PF13816">
    <property type="entry name" value="Dehydratase_hem"/>
    <property type="match status" value="1"/>
</dbReference>
<evidence type="ECO:0000256" key="4">
    <source>
        <dbReference type="ARBA" id="ARBA00023004"/>
    </source>
</evidence>
<proteinExistence type="inferred from homology"/>
<keyword evidence="5" id="KW-0456">Lyase</keyword>
<sequence>MLWHEVSVLQPEDLDLEYVNCHPKTGFLPYVDVHETPDRVTGKSRITVPSDTA</sequence>
<evidence type="ECO:0000313" key="7">
    <source>
        <dbReference type="EMBL" id="AXF57512.1"/>
    </source>
</evidence>
<dbReference type="InterPro" id="IPR025702">
    <property type="entry name" value="OXD"/>
</dbReference>
<keyword evidence="3" id="KW-0479">Metal-binding</keyword>